<evidence type="ECO:0000313" key="6">
    <source>
        <dbReference type="Proteomes" id="UP000095751"/>
    </source>
</evidence>
<reference evidence="5 6" key="1">
    <citation type="submission" date="2016-09" db="EMBL/GenBank/DDBJ databases">
        <title>Extensive genetic diversity and differential bi-allelic expression allows diatom success in the polar Southern Ocean.</title>
        <authorList>
            <consortium name="DOE Joint Genome Institute"/>
            <person name="Mock T."/>
            <person name="Otillar R.P."/>
            <person name="Strauss J."/>
            <person name="Dupont C."/>
            <person name="Frickenhaus S."/>
            <person name="Maumus F."/>
            <person name="Mcmullan M."/>
            <person name="Sanges R."/>
            <person name="Schmutz J."/>
            <person name="Toseland A."/>
            <person name="Valas R."/>
            <person name="Veluchamy A."/>
            <person name="Ward B.J."/>
            <person name="Allen A."/>
            <person name="Barry K."/>
            <person name="Falciatore A."/>
            <person name="Ferrante M."/>
            <person name="Fortunato A.E."/>
            <person name="Gloeckner G."/>
            <person name="Gruber A."/>
            <person name="Hipkin R."/>
            <person name="Janech M."/>
            <person name="Kroth P."/>
            <person name="Leese F."/>
            <person name="Lindquist E."/>
            <person name="Lyon B.R."/>
            <person name="Martin J."/>
            <person name="Mayer C."/>
            <person name="Parker M."/>
            <person name="Quesneville H."/>
            <person name="Raymond J."/>
            <person name="Uhlig C."/>
            <person name="Valentin K.U."/>
            <person name="Worden A.Z."/>
            <person name="Armbrust E.V."/>
            <person name="Bowler C."/>
            <person name="Green B."/>
            <person name="Moulton V."/>
            <person name="Van Oosterhout C."/>
            <person name="Grigoriev I."/>
        </authorList>
    </citation>
    <scope>NUCLEOTIDE SEQUENCE [LARGE SCALE GENOMIC DNA]</scope>
    <source>
        <strain evidence="5 6">CCMP1102</strain>
    </source>
</reference>
<proteinExistence type="predicted"/>
<evidence type="ECO:0000259" key="4">
    <source>
        <dbReference type="PROSITE" id="PS50102"/>
    </source>
</evidence>
<evidence type="ECO:0000256" key="2">
    <source>
        <dbReference type="PROSITE-ProRule" id="PRU00176"/>
    </source>
</evidence>
<name>A0A1E7F7E4_9STRA</name>
<dbReference type="GO" id="GO:0003723">
    <property type="term" value="F:RNA binding"/>
    <property type="evidence" value="ECO:0007669"/>
    <property type="project" value="UniProtKB-UniRule"/>
</dbReference>
<dbReference type="PANTHER" id="PTHR23236">
    <property type="entry name" value="EUKARYOTIC TRANSLATION INITIATION FACTOR 4B/4H"/>
    <property type="match status" value="1"/>
</dbReference>
<feature type="compositionally biased region" description="Basic and acidic residues" evidence="3">
    <location>
        <begin position="71"/>
        <end position="90"/>
    </location>
</feature>
<dbReference type="PROSITE" id="PS50102">
    <property type="entry name" value="RRM"/>
    <property type="match status" value="1"/>
</dbReference>
<dbReference type="Pfam" id="PF00076">
    <property type="entry name" value="RRM_1"/>
    <property type="match status" value="1"/>
</dbReference>
<feature type="region of interest" description="Disordered" evidence="3">
    <location>
        <begin position="304"/>
        <end position="323"/>
    </location>
</feature>
<sequence length="323" mass="36029">MTEEVPVVVAATSPAEKTKMKERKSAEKKKNKKRKSKSNDVELDEAADQSIEADAADDINVKAGGKSRLQSKKEEKEELLKKVPTKDKDGMAYTKLQIRRMMKRVKKGLPPVPTPRELEESKQAEARLKLPARNDDGTTAKKKAKRSKAVPSDYVCSACKNRNTPAHWIYDCPDKITVRGANQKKKKDRGVHDPDSKKVFVSGLPFEANAKKVEDFFSTTHNCGIVSCVGLIKFDDSKRCNGQAYVTFNTDEGAKLALELTGITINAAELSSDVNDAKKKKKNGKEGEENSDVVVKRKELKLKVSKVRGRNETKPHVRSYTKR</sequence>
<feature type="region of interest" description="Disordered" evidence="3">
    <location>
        <begin position="275"/>
        <end position="294"/>
    </location>
</feature>
<dbReference type="KEGG" id="fcy:FRACYDRAFT_242464"/>
<feature type="compositionally biased region" description="Basic and acidic residues" evidence="3">
    <location>
        <begin position="116"/>
        <end position="139"/>
    </location>
</feature>
<dbReference type="Proteomes" id="UP000095751">
    <property type="component" value="Unassembled WGS sequence"/>
</dbReference>
<gene>
    <name evidence="5" type="ORF">FRACYDRAFT_242464</name>
</gene>
<dbReference type="SMART" id="SM00360">
    <property type="entry name" value="RRM"/>
    <property type="match status" value="1"/>
</dbReference>
<dbReference type="AlphaFoldDB" id="A0A1E7F7E4"/>
<accession>A0A1E7F7E4</accession>
<evidence type="ECO:0000256" key="3">
    <source>
        <dbReference type="SAM" id="MobiDB-lite"/>
    </source>
</evidence>
<feature type="region of interest" description="Disordered" evidence="3">
    <location>
        <begin position="1"/>
        <end position="146"/>
    </location>
</feature>
<protein>
    <recommendedName>
        <fullName evidence="4">RRM domain-containing protein</fullName>
    </recommendedName>
</protein>
<evidence type="ECO:0000256" key="1">
    <source>
        <dbReference type="ARBA" id="ARBA00022884"/>
    </source>
</evidence>
<feature type="compositionally biased region" description="Basic residues" evidence="3">
    <location>
        <begin position="97"/>
        <end position="107"/>
    </location>
</feature>
<dbReference type="Gene3D" id="3.30.70.330">
    <property type="match status" value="1"/>
</dbReference>
<feature type="compositionally biased region" description="Basic residues" evidence="3">
    <location>
        <begin position="26"/>
        <end position="36"/>
    </location>
</feature>
<feature type="compositionally biased region" description="Basic and acidic residues" evidence="3">
    <location>
        <begin position="16"/>
        <end position="25"/>
    </location>
</feature>
<dbReference type="InterPro" id="IPR035979">
    <property type="entry name" value="RBD_domain_sf"/>
</dbReference>
<keyword evidence="1 2" id="KW-0694">RNA-binding</keyword>
<feature type="domain" description="RRM" evidence="4">
    <location>
        <begin position="197"/>
        <end position="279"/>
    </location>
</feature>
<dbReference type="EMBL" id="KV784361">
    <property type="protein sequence ID" value="OEU14112.1"/>
    <property type="molecule type" value="Genomic_DNA"/>
</dbReference>
<dbReference type="PANTHER" id="PTHR23236:SF11">
    <property type="entry name" value="EUKARYOTIC TRANSLATION INITIATION FACTOR 4H"/>
    <property type="match status" value="1"/>
</dbReference>
<organism evidence="5 6">
    <name type="scientific">Fragilariopsis cylindrus CCMP1102</name>
    <dbReference type="NCBI Taxonomy" id="635003"/>
    <lineage>
        <taxon>Eukaryota</taxon>
        <taxon>Sar</taxon>
        <taxon>Stramenopiles</taxon>
        <taxon>Ochrophyta</taxon>
        <taxon>Bacillariophyta</taxon>
        <taxon>Bacillariophyceae</taxon>
        <taxon>Bacillariophycidae</taxon>
        <taxon>Bacillariales</taxon>
        <taxon>Bacillariaceae</taxon>
        <taxon>Fragilariopsis</taxon>
    </lineage>
</organism>
<keyword evidence="6" id="KW-1185">Reference proteome</keyword>
<dbReference type="InParanoid" id="A0A1E7F7E4"/>
<dbReference type="InterPro" id="IPR012677">
    <property type="entry name" value="Nucleotide-bd_a/b_plait_sf"/>
</dbReference>
<dbReference type="OrthoDB" id="439808at2759"/>
<dbReference type="SUPFAM" id="SSF54928">
    <property type="entry name" value="RNA-binding domain, RBD"/>
    <property type="match status" value="1"/>
</dbReference>
<dbReference type="InterPro" id="IPR000504">
    <property type="entry name" value="RRM_dom"/>
</dbReference>
<evidence type="ECO:0000313" key="5">
    <source>
        <dbReference type="EMBL" id="OEU14112.1"/>
    </source>
</evidence>